<feature type="transmembrane region" description="Helical" evidence="5">
    <location>
        <begin position="202"/>
        <end position="221"/>
    </location>
</feature>
<dbReference type="GO" id="GO:0016020">
    <property type="term" value="C:membrane"/>
    <property type="evidence" value="ECO:0007669"/>
    <property type="project" value="UniProtKB-SubCell"/>
</dbReference>
<reference evidence="6 7" key="1">
    <citation type="submission" date="2019-02" db="EMBL/GenBank/DDBJ databases">
        <title>Deep-cultivation of Planctomycetes and their phenomic and genomic characterization uncovers novel biology.</title>
        <authorList>
            <person name="Wiegand S."/>
            <person name="Jogler M."/>
            <person name="Boedeker C."/>
            <person name="Pinto D."/>
            <person name="Vollmers J."/>
            <person name="Rivas-Marin E."/>
            <person name="Kohn T."/>
            <person name="Peeters S.H."/>
            <person name="Heuer A."/>
            <person name="Rast P."/>
            <person name="Oberbeckmann S."/>
            <person name="Bunk B."/>
            <person name="Jeske O."/>
            <person name="Meyerdierks A."/>
            <person name="Storesund J.E."/>
            <person name="Kallscheuer N."/>
            <person name="Luecker S."/>
            <person name="Lage O.M."/>
            <person name="Pohl T."/>
            <person name="Merkel B.J."/>
            <person name="Hornburger P."/>
            <person name="Mueller R.-W."/>
            <person name="Bruemmer F."/>
            <person name="Labrenz M."/>
            <person name="Spormann A.M."/>
            <person name="Op den Camp H."/>
            <person name="Overmann J."/>
            <person name="Amann R."/>
            <person name="Jetten M.S.M."/>
            <person name="Mascher T."/>
            <person name="Medema M.H."/>
            <person name="Devos D.P."/>
            <person name="Kaster A.-K."/>
            <person name="Ovreas L."/>
            <person name="Rohde M."/>
            <person name="Galperin M.Y."/>
            <person name="Jogler C."/>
        </authorList>
    </citation>
    <scope>NUCLEOTIDE SEQUENCE [LARGE SCALE GENOMIC DNA]</scope>
    <source>
        <strain evidence="6 7">V6</strain>
    </source>
</reference>
<dbReference type="EMBL" id="CP036347">
    <property type="protein sequence ID" value="QDU00998.1"/>
    <property type="molecule type" value="Genomic_DNA"/>
</dbReference>
<evidence type="ECO:0000256" key="5">
    <source>
        <dbReference type="SAM" id="Phobius"/>
    </source>
</evidence>
<feature type="transmembrane region" description="Helical" evidence="5">
    <location>
        <begin position="313"/>
        <end position="332"/>
    </location>
</feature>
<dbReference type="Gene3D" id="1.20.5.2700">
    <property type="match status" value="1"/>
</dbReference>
<keyword evidence="4 5" id="KW-0472">Membrane</keyword>
<feature type="transmembrane region" description="Helical" evidence="5">
    <location>
        <begin position="438"/>
        <end position="459"/>
    </location>
</feature>
<dbReference type="GO" id="GO:0042773">
    <property type="term" value="P:ATP synthesis coupled electron transport"/>
    <property type="evidence" value="ECO:0007669"/>
    <property type="project" value="InterPro"/>
</dbReference>
<dbReference type="GO" id="GO:0003954">
    <property type="term" value="F:NADH dehydrogenase activity"/>
    <property type="evidence" value="ECO:0007669"/>
    <property type="project" value="TreeGrafter"/>
</dbReference>
<dbReference type="InterPro" id="IPR003945">
    <property type="entry name" value="NU5C-like"/>
</dbReference>
<gene>
    <name evidence="6" type="ORF">V6x_06760</name>
</gene>
<dbReference type="PANTHER" id="PTHR42829">
    <property type="entry name" value="NADH-UBIQUINONE OXIDOREDUCTASE CHAIN 5"/>
    <property type="match status" value="1"/>
</dbReference>
<feature type="transmembrane region" description="Helical" evidence="5">
    <location>
        <begin position="139"/>
        <end position="158"/>
    </location>
</feature>
<evidence type="ECO:0000313" key="6">
    <source>
        <dbReference type="EMBL" id="QDU00998.1"/>
    </source>
</evidence>
<keyword evidence="2 5" id="KW-0812">Transmembrane</keyword>
<feature type="transmembrane region" description="Helical" evidence="5">
    <location>
        <begin position="164"/>
        <end position="181"/>
    </location>
</feature>
<dbReference type="GO" id="GO:0008137">
    <property type="term" value="F:NADH dehydrogenase (ubiquinone) activity"/>
    <property type="evidence" value="ECO:0007669"/>
    <property type="project" value="InterPro"/>
</dbReference>
<comment type="subcellular location">
    <subcellularLocation>
        <location evidence="1">Membrane</location>
        <topology evidence="1">Multi-pass membrane protein</topology>
    </subcellularLocation>
</comment>
<feature type="transmembrane region" description="Helical" evidence="5">
    <location>
        <begin position="251"/>
        <end position="273"/>
    </location>
</feature>
<feature type="transmembrane region" description="Helical" evidence="5">
    <location>
        <begin position="344"/>
        <end position="363"/>
    </location>
</feature>
<evidence type="ECO:0000256" key="3">
    <source>
        <dbReference type="ARBA" id="ARBA00022989"/>
    </source>
</evidence>
<sequence>MPQRKRSPPWKGGPGLVDRTITLLLQLGLVVPFVTVLMSALVACRVLKGNPRWPALLGVSVTTLVAVVSTGYFSPLLGEQSYSFPLVRWLTLPGETSLPLEIGVLYDSLSLTFYTLVSAGMLCVLLLSPPDSAEFADTVAPRYGGLLLLMGFCATTGIILATNFLQLFFCWCLLSMSLNLLHEVHLRTTLAPETARRHWWGWNALGDGMLLLGLFLVQTNFTSLDFLTMLQPAALTQVAETNRTALPGISVLLFFAALPRLSLFPASALLVSLEEHWSARSLAGINLLAMTAGLFLLLRCAPLIQAVPATRTLMVQLGTLSALLTLFSALSLPRDTHPDRSLSWLTATLAGLVVASVGLGQVGTLSGTLALVILELLVLVILILLAAWREQNGIPTAALASIKLCLMLLILLAVCGLVGLLPALILARAATDDLRVSFFIWLTVPVAAGYVAGLMRFYFSLADSHSSSKTGFSFPVLALWSATLGVSLLASLLLIPFPVVPSLWPGPLLEMLPPLFEHDWLMCSLFGLALLVAMILTWMTAGRSHSTATTEPPALLQLGRSHYYLMSLLDRALIQPLELLARTLSLIEEWIVSRLSRFSLERLPRAWGDLLLHMQNGQIAFPTLILVMTLSVLILVLMVLQI</sequence>
<keyword evidence="6" id="KW-0830">Ubiquinone</keyword>
<protein>
    <submittedName>
        <fullName evidence="6">NADH:ubiquinone oxidoreductase subunit L</fullName>
    </submittedName>
</protein>
<dbReference type="PANTHER" id="PTHR42829:SF2">
    <property type="entry name" value="NADH-UBIQUINONE OXIDOREDUCTASE CHAIN 5"/>
    <property type="match status" value="1"/>
</dbReference>
<feature type="transmembrane region" description="Helical" evidence="5">
    <location>
        <begin position="285"/>
        <end position="307"/>
    </location>
</feature>
<dbReference type="Proteomes" id="UP000320722">
    <property type="component" value="Chromosome"/>
</dbReference>
<evidence type="ECO:0000256" key="1">
    <source>
        <dbReference type="ARBA" id="ARBA00004141"/>
    </source>
</evidence>
<feature type="transmembrane region" description="Helical" evidence="5">
    <location>
        <begin position="519"/>
        <end position="539"/>
    </location>
</feature>
<dbReference type="AlphaFoldDB" id="A0A517W6W3"/>
<feature type="transmembrane region" description="Helical" evidence="5">
    <location>
        <begin position="55"/>
        <end position="74"/>
    </location>
</feature>
<proteinExistence type="predicted"/>
<organism evidence="6 7">
    <name type="scientific">Gimesia chilikensis</name>
    <dbReference type="NCBI Taxonomy" id="2605989"/>
    <lineage>
        <taxon>Bacteria</taxon>
        <taxon>Pseudomonadati</taxon>
        <taxon>Planctomycetota</taxon>
        <taxon>Planctomycetia</taxon>
        <taxon>Planctomycetales</taxon>
        <taxon>Planctomycetaceae</taxon>
        <taxon>Gimesia</taxon>
    </lineage>
</organism>
<evidence type="ECO:0000256" key="2">
    <source>
        <dbReference type="ARBA" id="ARBA00022692"/>
    </source>
</evidence>
<feature type="transmembrane region" description="Helical" evidence="5">
    <location>
        <begin position="20"/>
        <end position="43"/>
    </location>
</feature>
<name>A0A517W6W3_9PLAN</name>
<feature type="transmembrane region" description="Helical" evidence="5">
    <location>
        <begin position="108"/>
        <end position="127"/>
    </location>
</feature>
<dbReference type="GO" id="GO:0015990">
    <property type="term" value="P:electron transport coupled proton transport"/>
    <property type="evidence" value="ECO:0007669"/>
    <property type="project" value="TreeGrafter"/>
</dbReference>
<feature type="transmembrane region" description="Helical" evidence="5">
    <location>
        <begin position="400"/>
        <end position="426"/>
    </location>
</feature>
<evidence type="ECO:0000256" key="4">
    <source>
        <dbReference type="ARBA" id="ARBA00023136"/>
    </source>
</evidence>
<keyword evidence="3 5" id="KW-1133">Transmembrane helix</keyword>
<feature type="transmembrane region" description="Helical" evidence="5">
    <location>
        <begin position="369"/>
        <end position="388"/>
    </location>
</feature>
<accession>A0A517W6W3</accession>
<evidence type="ECO:0000313" key="7">
    <source>
        <dbReference type="Proteomes" id="UP000320722"/>
    </source>
</evidence>
<feature type="transmembrane region" description="Helical" evidence="5">
    <location>
        <begin position="471"/>
        <end position="499"/>
    </location>
</feature>
<feature type="transmembrane region" description="Helical" evidence="5">
    <location>
        <begin position="619"/>
        <end position="640"/>
    </location>
</feature>